<evidence type="ECO:0000313" key="2">
    <source>
        <dbReference type="Proteomes" id="UP001325479"/>
    </source>
</evidence>
<dbReference type="EMBL" id="CP139965">
    <property type="protein sequence ID" value="WQD79742.1"/>
    <property type="molecule type" value="Genomic_DNA"/>
</dbReference>
<protein>
    <submittedName>
        <fullName evidence="1">Uncharacterized protein</fullName>
    </submittedName>
</protein>
<name>A0ABZ0WQV1_9BURK</name>
<gene>
    <name evidence="1" type="ORF">U0042_08690</name>
</gene>
<dbReference type="Proteomes" id="UP001325479">
    <property type="component" value="Chromosome"/>
</dbReference>
<proteinExistence type="predicted"/>
<accession>A0ABZ0WQV1</accession>
<sequence>MNGNALSLRSLVNKWVASTAYSAHVTHGRLSATRRRYVCVEYGSAKGRLAILFFRHDDGSWNVFPPTGDLFAARCAQPHALAA</sequence>
<dbReference type="RefSeq" id="WP_114810601.1">
    <property type="nucleotide sequence ID" value="NZ_CP139965.1"/>
</dbReference>
<evidence type="ECO:0000313" key="1">
    <source>
        <dbReference type="EMBL" id="WQD79742.1"/>
    </source>
</evidence>
<organism evidence="1 2">
    <name type="scientific">Paraburkholderia kururiensis</name>
    <dbReference type="NCBI Taxonomy" id="984307"/>
    <lineage>
        <taxon>Bacteria</taxon>
        <taxon>Pseudomonadati</taxon>
        <taxon>Pseudomonadota</taxon>
        <taxon>Betaproteobacteria</taxon>
        <taxon>Burkholderiales</taxon>
        <taxon>Burkholderiaceae</taxon>
        <taxon>Paraburkholderia</taxon>
    </lineage>
</organism>
<reference evidence="1 2" key="1">
    <citation type="submission" date="2023-12" db="EMBL/GenBank/DDBJ databases">
        <title>Genome sequencing and assembly of bacterial species from a model synthetic community.</title>
        <authorList>
            <person name="Hogle S.L."/>
        </authorList>
    </citation>
    <scope>NUCLEOTIDE SEQUENCE [LARGE SCALE GENOMIC DNA]</scope>
    <source>
        <strain evidence="1 2">HAMBI 2494</strain>
    </source>
</reference>
<keyword evidence="2" id="KW-1185">Reference proteome</keyword>